<accession>A0ABV7R2E8</accession>
<name>A0ABV7R2E8_9RHOB</name>
<dbReference type="PANTHER" id="PTHR44688">
    <property type="entry name" value="DNA-BINDING TRANSCRIPTIONAL ACTIVATOR DEVR_DOSR"/>
    <property type="match status" value="1"/>
</dbReference>
<evidence type="ECO:0000313" key="7">
    <source>
        <dbReference type="Proteomes" id="UP001595721"/>
    </source>
</evidence>
<dbReference type="SMART" id="SM00421">
    <property type="entry name" value="HTH_LUXR"/>
    <property type="match status" value="1"/>
</dbReference>
<organism evidence="6 7">
    <name type="scientific">Paracoccus mangrovi</name>
    <dbReference type="NCBI Taxonomy" id="1715645"/>
    <lineage>
        <taxon>Bacteria</taxon>
        <taxon>Pseudomonadati</taxon>
        <taxon>Pseudomonadota</taxon>
        <taxon>Alphaproteobacteria</taxon>
        <taxon>Rhodobacterales</taxon>
        <taxon>Paracoccaceae</taxon>
        <taxon>Paracoccus</taxon>
    </lineage>
</organism>
<keyword evidence="7" id="KW-1185">Reference proteome</keyword>
<evidence type="ECO:0000256" key="3">
    <source>
        <dbReference type="ARBA" id="ARBA00023163"/>
    </source>
</evidence>
<gene>
    <name evidence="6" type="ORF">ACFOMH_09350</name>
</gene>
<dbReference type="InterPro" id="IPR000792">
    <property type="entry name" value="Tscrpt_reg_LuxR_C"/>
</dbReference>
<dbReference type="Gene3D" id="1.10.10.10">
    <property type="entry name" value="Winged helix-like DNA-binding domain superfamily/Winged helix DNA-binding domain"/>
    <property type="match status" value="1"/>
</dbReference>
<dbReference type="Pfam" id="PF00196">
    <property type="entry name" value="GerE"/>
    <property type="match status" value="1"/>
</dbReference>
<feature type="region of interest" description="Disordered" evidence="4">
    <location>
        <begin position="253"/>
        <end position="290"/>
    </location>
</feature>
<keyword evidence="3" id="KW-0804">Transcription</keyword>
<dbReference type="InterPro" id="IPR005143">
    <property type="entry name" value="TF_LuxR_autoind-bd_dom"/>
</dbReference>
<evidence type="ECO:0000313" key="6">
    <source>
        <dbReference type="EMBL" id="MFC3528380.1"/>
    </source>
</evidence>
<dbReference type="Gene3D" id="3.30.450.80">
    <property type="entry name" value="Transcription factor LuxR-like, autoinducer-binding domain"/>
    <property type="match status" value="1"/>
</dbReference>
<dbReference type="Proteomes" id="UP001595721">
    <property type="component" value="Unassembled WGS sequence"/>
</dbReference>
<dbReference type="InterPro" id="IPR036388">
    <property type="entry name" value="WH-like_DNA-bd_sf"/>
</dbReference>
<dbReference type="SUPFAM" id="SSF46894">
    <property type="entry name" value="C-terminal effector domain of the bipartite response regulators"/>
    <property type="match status" value="1"/>
</dbReference>
<sequence length="290" mass="32383">MLDVIENILAARSAEQVWQRYVSTLTKLGFPHVSYHGMRLLRSESARMIDDSILLSSHSPRLLHELLSQNLLQNSPMYRWIERNHGSESWDWMRTQRIAGRLSAEDERAMDLFTRYGYVAGYAISLGDSVQRLRAGVILNGAIGQRQDKLDESWQRSHREIEALTGIVHLRIASMPFNQPGEVLTLRQREVLECISVGQTTQEIAELLDVTLATVEKHLRLARKALGARTTAQAILLAASRRQIFVDPGEPCTVKSDAQSGASGRSGGEPWRFTSFLGASTVSGERGTEG</sequence>
<dbReference type="PANTHER" id="PTHR44688:SF16">
    <property type="entry name" value="DNA-BINDING TRANSCRIPTIONAL ACTIVATOR DEVR_DOSR"/>
    <property type="match status" value="1"/>
</dbReference>
<dbReference type="RefSeq" id="WP_374425368.1">
    <property type="nucleotide sequence ID" value="NZ_JBHRXJ010000005.1"/>
</dbReference>
<dbReference type="CDD" id="cd06170">
    <property type="entry name" value="LuxR_C_like"/>
    <property type="match status" value="1"/>
</dbReference>
<dbReference type="EMBL" id="JBHRXJ010000005">
    <property type="protein sequence ID" value="MFC3528380.1"/>
    <property type="molecule type" value="Genomic_DNA"/>
</dbReference>
<keyword evidence="2" id="KW-0238">DNA-binding</keyword>
<evidence type="ECO:0000256" key="1">
    <source>
        <dbReference type="ARBA" id="ARBA00023015"/>
    </source>
</evidence>
<dbReference type="InterPro" id="IPR016032">
    <property type="entry name" value="Sig_transdc_resp-reg_C-effctor"/>
</dbReference>
<dbReference type="InterPro" id="IPR036693">
    <property type="entry name" value="TF_LuxR_autoind-bd_dom_sf"/>
</dbReference>
<evidence type="ECO:0000256" key="2">
    <source>
        <dbReference type="ARBA" id="ARBA00023125"/>
    </source>
</evidence>
<dbReference type="Pfam" id="PF03472">
    <property type="entry name" value="Autoind_bind"/>
    <property type="match status" value="1"/>
</dbReference>
<feature type="domain" description="HTH luxR-type" evidence="5">
    <location>
        <begin position="177"/>
        <end position="242"/>
    </location>
</feature>
<comment type="caution">
    <text evidence="6">The sequence shown here is derived from an EMBL/GenBank/DDBJ whole genome shotgun (WGS) entry which is preliminary data.</text>
</comment>
<dbReference type="PROSITE" id="PS50043">
    <property type="entry name" value="HTH_LUXR_2"/>
    <property type="match status" value="1"/>
</dbReference>
<reference evidence="7" key="1">
    <citation type="journal article" date="2019" name="Int. J. Syst. Evol. Microbiol.">
        <title>The Global Catalogue of Microorganisms (GCM) 10K type strain sequencing project: providing services to taxonomists for standard genome sequencing and annotation.</title>
        <authorList>
            <consortium name="The Broad Institute Genomics Platform"/>
            <consortium name="The Broad Institute Genome Sequencing Center for Infectious Disease"/>
            <person name="Wu L."/>
            <person name="Ma J."/>
        </authorList>
    </citation>
    <scope>NUCLEOTIDE SEQUENCE [LARGE SCALE GENOMIC DNA]</scope>
    <source>
        <strain evidence="7">KCTC 42899</strain>
    </source>
</reference>
<proteinExistence type="predicted"/>
<evidence type="ECO:0000259" key="5">
    <source>
        <dbReference type="PROSITE" id="PS50043"/>
    </source>
</evidence>
<protein>
    <submittedName>
        <fullName evidence="6">Helix-turn-helix transcriptional regulator</fullName>
    </submittedName>
</protein>
<evidence type="ECO:0000256" key="4">
    <source>
        <dbReference type="SAM" id="MobiDB-lite"/>
    </source>
</evidence>
<keyword evidence="1" id="KW-0805">Transcription regulation</keyword>
<dbReference type="SUPFAM" id="SSF75516">
    <property type="entry name" value="Pheromone-binding domain of LuxR-like quorum-sensing transcription factors"/>
    <property type="match status" value="1"/>
</dbReference>
<dbReference type="PRINTS" id="PR00038">
    <property type="entry name" value="HTHLUXR"/>
</dbReference>